<dbReference type="AlphaFoldDB" id="A0A934IGL0"/>
<dbReference type="EMBL" id="JAEKPD010000007">
    <property type="protein sequence ID" value="MBJ3762732.1"/>
    <property type="molecule type" value="Genomic_DNA"/>
</dbReference>
<accession>A0A934IGL0</accession>
<dbReference type="Proteomes" id="UP000642488">
    <property type="component" value="Unassembled WGS sequence"/>
</dbReference>
<comment type="caution">
    <text evidence="2">The sequence shown here is derived from an EMBL/GenBank/DDBJ whole genome shotgun (WGS) entry which is preliminary data.</text>
</comment>
<evidence type="ECO:0000313" key="2">
    <source>
        <dbReference type="EMBL" id="MBJ3762732.1"/>
    </source>
</evidence>
<reference evidence="2" key="1">
    <citation type="submission" date="2020-12" db="EMBL/GenBank/DDBJ databases">
        <title>Bacterial taxonomy.</title>
        <authorList>
            <person name="Pan X."/>
        </authorList>
    </citation>
    <scope>NUCLEOTIDE SEQUENCE</scope>
    <source>
        <strain evidence="2">KCTC 52957</strain>
    </source>
</reference>
<dbReference type="RefSeq" id="WP_198915902.1">
    <property type="nucleotide sequence ID" value="NZ_JAEKPD010000007.1"/>
</dbReference>
<name>A0A934IGL0_9RHOB</name>
<protein>
    <recommendedName>
        <fullName evidence="4">Tetratricopeptide repeat-containing protein</fullName>
    </recommendedName>
</protein>
<keyword evidence="1" id="KW-0732">Signal</keyword>
<organism evidence="2 3">
    <name type="scientific">Palleronia pontilimi</name>
    <dbReference type="NCBI Taxonomy" id="1964209"/>
    <lineage>
        <taxon>Bacteria</taxon>
        <taxon>Pseudomonadati</taxon>
        <taxon>Pseudomonadota</taxon>
        <taxon>Alphaproteobacteria</taxon>
        <taxon>Rhodobacterales</taxon>
        <taxon>Roseobacteraceae</taxon>
        <taxon>Palleronia</taxon>
    </lineage>
</organism>
<evidence type="ECO:0008006" key="4">
    <source>
        <dbReference type="Google" id="ProtNLM"/>
    </source>
</evidence>
<feature type="signal peptide" evidence="1">
    <location>
        <begin position="1"/>
        <end position="20"/>
    </location>
</feature>
<gene>
    <name evidence="2" type="ORF">ILP92_08245</name>
</gene>
<feature type="chain" id="PRO_5037013801" description="Tetratricopeptide repeat-containing protein" evidence="1">
    <location>
        <begin position="21"/>
        <end position="456"/>
    </location>
</feature>
<sequence length="456" mass="48201">MPHRVLRSVLSIGIAVALTAAATAETLSPDQMRTRAVTAVAEGDNATAQALTDALLARDPADVTALLVRSRAQRNAGDYDAALATAKQAWRTAETDGEKYRSALLVAQALSSQGARLRSQFWLRRAAEIAPGEAERRRAVADLRHVRNRTPTRVKLSFAVAPTSNANGGATSDQVELFGLPIVLSGSALALSGTRFAFGADIERIISVSERSRTTLSLDLSHQTYRLSGEAKRIAPDADGSDFAQTGVGLGLVHDISAGAGAGYWSLGGVVNADWYGGHPLARSARFSLGRSWRSDGGTFFQAEIAAEYTKRLQGNDATPFSMGVSFDAAHRITGGTLRLGLFASESRADSMSFDFTTGTVSVGYTLGRPVLTSLGGGMGLTIRAAYGLTDFDATPYQSGGRLDRVVQGSVTATFRGLDYYGFAPSVTLEGSRRSSNVDLFDTDRLGVSLGVVSTF</sequence>
<dbReference type="Gene3D" id="1.25.40.10">
    <property type="entry name" value="Tetratricopeptide repeat domain"/>
    <property type="match status" value="1"/>
</dbReference>
<keyword evidence="3" id="KW-1185">Reference proteome</keyword>
<dbReference type="InterPro" id="IPR011990">
    <property type="entry name" value="TPR-like_helical_dom_sf"/>
</dbReference>
<dbReference type="SUPFAM" id="SSF48452">
    <property type="entry name" value="TPR-like"/>
    <property type="match status" value="1"/>
</dbReference>
<evidence type="ECO:0000313" key="3">
    <source>
        <dbReference type="Proteomes" id="UP000642488"/>
    </source>
</evidence>
<evidence type="ECO:0000256" key="1">
    <source>
        <dbReference type="SAM" id="SignalP"/>
    </source>
</evidence>
<proteinExistence type="predicted"/>